<organism evidence="2 3">
    <name type="scientific">Micromonospora olivasterospora</name>
    <dbReference type="NCBI Taxonomy" id="1880"/>
    <lineage>
        <taxon>Bacteria</taxon>
        <taxon>Bacillati</taxon>
        <taxon>Actinomycetota</taxon>
        <taxon>Actinomycetes</taxon>
        <taxon>Micromonosporales</taxon>
        <taxon>Micromonosporaceae</taxon>
        <taxon>Micromonospora</taxon>
    </lineage>
</organism>
<dbReference type="EMBL" id="VLKE01000001">
    <property type="protein sequence ID" value="TWH71071.1"/>
    <property type="molecule type" value="Genomic_DNA"/>
</dbReference>
<name>A0A562IJ88_MICOL</name>
<sequence length="90" mass="9681">MNPTHENGSRPRKRRWAMDGTWSRICAALRIDCDAEEGDEWTVGVDTSSIRAHQHAAGARHASAADHPKRGKPQGTKRAEGKPSAGPVAG</sequence>
<protein>
    <recommendedName>
        <fullName evidence="4">Transposase</fullName>
    </recommendedName>
</protein>
<dbReference type="Proteomes" id="UP000319825">
    <property type="component" value="Unassembled WGS sequence"/>
</dbReference>
<accession>A0A562IJ88</accession>
<gene>
    <name evidence="2" type="ORF">JD77_06096</name>
</gene>
<evidence type="ECO:0008006" key="4">
    <source>
        <dbReference type="Google" id="ProtNLM"/>
    </source>
</evidence>
<evidence type="ECO:0000313" key="3">
    <source>
        <dbReference type="Proteomes" id="UP000319825"/>
    </source>
</evidence>
<dbReference type="RefSeq" id="WP_145777191.1">
    <property type="nucleotide sequence ID" value="NZ_VLKE01000001.1"/>
</dbReference>
<reference evidence="2 3" key="1">
    <citation type="submission" date="2019-07" db="EMBL/GenBank/DDBJ databases">
        <title>R&amp;d 2014.</title>
        <authorList>
            <person name="Klenk H.-P."/>
        </authorList>
    </citation>
    <scope>NUCLEOTIDE SEQUENCE [LARGE SCALE GENOMIC DNA]</scope>
    <source>
        <strain evidence="2 3">DSM 43868</strain>
    </source>
</reference>
<dbReference type="OrthoDB" id="4546548at2"/>
<keyword evidence="3" id="KW-1185">Reference proteome</keyword>
<dbReference type="AlphaFoldDB" id="A0A562IJ88"/>
<evidence type="ECO:0000313" key="2">
    <source>
        <dbReference type="EMBL" id="TWH71071.1"/>
    </source>
</evidence>
<feature type="region of interest" description="Disordered" evidence="1">
    <location>
        <begin position="46"/>
        <end position="90"/>
    </location>
</feature>
<comment type="caution">
    <text evidence="2">The sequence shown here is derived from an EMBL/GenBank/DDBJ whole genome shotgun (WGS) entry which is preliminary data.</text>
</comment>
<proteinExistence type="predicted"/>
<evidence type="ECO:0000256" key="1">
    <source>
        <dbReference type="SAM" id="MobiDB-lite"/>
    </source>
</evidence>